<evidence type="ECO:0000256" key="14">
    <source>
        <dbReference type="ARBA" id="ARBA00023306"/>
    </source>
</evidence>
<feature type="compositionally biased region" description="Acidic residues" evidence="18">
    <location>
        <begin position="465"/>
        <end position="479"/>
    </location>
</feature>
<evidence type="ECO:0000256" key="13">
    <source>
        <dbReference type="ARBA" id="ARBA00023242"/>
    </source>
</evidence>
<dbReference type="Ensembl" id="ENSGACT00000031818.1">
    <property type="protein sequence ID" value="ENSGACP00000067674.1"/>
    <property type="gene ID" value="ENSGACG00000031083.1"/>
</dbReference>
<feature type="compositionally biased region" description="Low complexity" evidence="18">
    <location>
        <begin position="184"/>
        <end position="194"/>
    </location>
</feature>
<dbReference type="PANTHER" id="PTHR15489:SF2">
    <property type="entry name" value="CASP8-ASSOCIATED PROTEIN 2"/>
    <property type="match status" value="1"/>
</dbReference>
<feature type="compositionally biased region" description="Polar residues" evidence="18">
    <location>
        <begin position="526"/>
        <end position="541"/>
    </location>
</feature>
<feature type="compositionally biased region" description="Basic and acidic residues" evidence="18">
    <location>
        <begin position="850"/>
        <end position="861"/>
    </location>
</feature>
<feature type="compositionally biased region" description="Polar residues" evidence="18">
    <location>
        <begin position="558"/>
        <end position="568"/>
    </location>
</feature>
<keyword evidence="7" id="KW-0053">Apoptosis</keyword>
<keyword evidence="12" id="KW-0804">Transcription</keyword>
<protein>
    <recommendedName>
        <fullName evidence="15">CASP8-associated protein 2</fullName>
    </recommendedName>
    <alternativeName>
        <fullName evidence="16">FLICE-associated huge protein</fullName>
    </alternativeName>
</protein>
<accession>A0AAQ4RVC4</accession>
<keyword evidence="8" id="KW-0007">Acetylation</keyword>
<dbReference type="GO" id="GO:0003714">
    <property type="term" value="F:transcription corepressor activity"/>
    <property type="evidence" value="ECO:0007669"/>
    <property type="project" value="TreeGrafter"/>
</dbReference>
<evidence type="ECO:0000256" key="12">
    <source>
        <dbReference type="ARBA" id="ARBA00023163"/>
    </source>
</evidence>
<evidence type="ECO:0000256" key="16">
    <source>
        <dbReference type="ARBA" id="ARBA00078515"/>
    </source>
</evidence>
<keyword evidence="11" id="KW-0010">Activator</keyword>
<evidence type="ECO:0000256" key="4">
    <source>
        <dbReference type="ARBA" id="ARBA00022490"/>
    </source>
</evidence>
<feature type="compositionally biased region" description="Basic and acidic residues" evidence="18">
    <location>
        <begin position="287"/>
        <end position="304"/>
    </location>
</feature>
<feature type="compositionally biased region" description="Basic and acidic residues" evidence="18">
    <location>
        <begin position="195"/>
        <end position="266"/>
    </location>
</feature>
<feature type="compositionally biased region" description="Basic and acidic residues" evidence="18">
    <location>
        <begin position="405"/>
        <end position="418"/>
    </location>
</feature>
<feature type="compositionally biased region" description="Basic and acidic residues" evidence="18">
    <location>
        <begin position="491"/>
        <end position="515"/>
    </location>
</feature>
<keyword evidence="10" id="KW-0496">Mitochondrion</keyword>
<evidence type="ECO:0000256" key="1">
    <source>
        <dbReference type="ARBA" id="ARBA00004173"/>
    </source>
</evidence>
<dbReference type="GO" id="GO:0016605">
    <property type="term" value="C:PML body"/>
    <property type="evidence" value="ECO:0007669"/>
    <property type="project" value="UniProtKB-SubCell"/>
</dbReference>
<reference evidence="19 20" key="1">
    <citation type="journal article" date="2021" name="G3 (Bethesda)">
        <title>Improved contiguity of the threespine stickleback genome using long-read sequencing.</title>
        <authorList>
            <person name="Nath S."/>
            <person name="Shaw D.E."/>
            <person name="White M.A."/>
        </authorList>
    </citation>
    <scope>NUCLEOTIDE SEQUENCE [LARGE SCALE GENOMIC DNA]</scope>
    <source>
        <strain evidence="19 20">Lake Benthic</strain>
    </source>
</reference>
<evidence type="ECO:0000256" key="17">
    <source>
        <dbReference type="SAM" id="Coils"/>
    </source>
</evidence>
<feature type="compositionally biased region" description="Basic and acidic residues" evidence="18">
    <location>
        <begin position="311"/>
        <end position="324"/>
    </location>
</feature>
<evidence type="ECO:0000313" key="20">
    <source>
        <dbReference type="Proteomes" id="UP000007635"/>
    </source>
</evidence>
<dbReference type="Pfam" id="PF21227">
    <property type="entry name" value="Myb_DNA-binding_7"/>
    <property type="match status" value="1"/>
</dbReference>
<proteinExistence type="predicted"/>
<feature type="region of interest" description="Disordered" evidence="18">
    <location>
        <begin position="78"/>
        <end position="424"/>
    </location>
</feature>
<dbReference type="InterPro" id="IPR039674">
    <property type="entry name" value="FLASH"/>
</dbReference>
<organism evidence="19 20">
    <name type="scientific">Gasterosteus aculeatus aculeatus</name>
    <name type="common">three-spined stickleback</name>
    <dbReference type="NCBI Taxonomy" id="481459"/>
    <lineage>
        <taxon>Eukaryota</taxon>
        <taxon>Metazoa</taxon>
        <taxon>Chordata</taxon>
        <taxon>Craniata</taxon>
        <taxon>Vertebrata</taxon>
        <taxon>Euteleostomi</taxon>
        <taxon>Actinopterygii</taxon>
        <taxon>Neopterygii</taxon>
        <taxon>Teleostei</taxon>
        <taxon>Neoteleostei</taxon>
        <taxon>Acanthomorphata</taxon>
        <taxon>Eupercaria</taxon>
        <taxon>Perciformes</taxon>
        <taxon>Cottioidei</taxon>
        <taxon>Gasterosteales</taxon>
        <taxon>Gasterosteidae</taxon>
        <taxon>Gasterosteus</taxon>
    </lineage>
</organism>
<keyword evidence="6" id="KW-0597">Phosphoprotein</keyword>
<keyword evidence="20" id="KW-1185">Reference proteome</keyword>
<feature type="compositionally biased region" description="Low complexity" evidence="18">
    <location>
        <begin position="1110"/>
        <end position="1127"/>
    </location>
</feature>
<feature type="compositionally biased region" description="Basic and acidic residues" evidence="18">
    <location>
        <begin position="1560"/>
        <end position="1569"/>
    </location>
</feature>
<feature type="compositionally biased region" description="Basic and acidic residues" evidence="18">
    <location>
        <begin position="1536"/>
        <end position="1548"/>
    </location>
</feature>
<dbReference type="InterPro" id="IPR009057">
    <property type="entry name" value="Homeodomain-like_sf"/>
</dbReference>
<feature type="region of interest" description="Disordered" evidence="18">
    <location>
        <begin position="747"/>
        <end position="792"/>
    </location>
</feature>
<evidence type="ECO:0000256" key="6">
    <source>
        <dbReference type="ARBA" id="ARBA00022553"/>
    </source>
</evidence>
<keyword evidence="13" id="KW-0539">Nucleus</keyword>
<evidence type="ECO:0000256" key="11">
    <source>
        <dbReference type="ARBA" id="ARBA00023159"/>
    </source>
</evidence>
<evidence type="ECO:0000256" key="3">
    <source>
        <dbReference type="ARBA" id="ARBA00004496"/>
    </source>
</evidence>
<evidence type="ECO:0000313" key="19">
    <source>
        <dbReference type="Ensembl" id="ENSGACP00000067674.1"/>
    </source>
</evidence>
<keyword evidence="14" id="KW-0131">Cell cycle</keyword>
<reference evidence="19" key="3">
    <citation type="submission" date="2025-09" db="UniProtKB">
        <authorList>
            <consortium name="Ensembl"/>
        </authorList>
    </citation>
    <scope>IDENTIFICATION</scope>
</reference>
<sequence length="1652" mass="178994">MVFLHVCQLSHNPFLFVCVQLKSRFQAAQNQILELRRRVEQMQLQNTGLNSENILLKRNISALLQTARQEVARKDAEIQSSMLRPPPPPISRAPPPSCPPPPISRAPPPSCPPPPISRAPPPSCPPPPPPLPPAPSGPLPPPPPPPPASSGPPPPLPASPPREAHTPSNPLQSPRKKGDPPGASSRKSSSSSSTRHSESDRHKSKHREERCQKPPESTDRRYRSGSDPNKDSSAPDKYRSHKADKDTGRHHDSRSCKSRNRSEHSKSPPPESAGLSDDKKGKRHRERRTDSEHSAAHGSKEGHSRVHRKIKISDGHVRSSDWKDRKKSSSNQHAEFSKERGGDKLSNDYERKDRQRLYEDKDSRKHKRSTSREREKTRSKECDLVKVDDGRKERREKTHRAVKGSAEEPKSATEKSPLEENSPNRKLWFMETLNLTLSPIKKPGPPCDANKGDLTPAEQVFAERPDDEGSQPDIDDMCVIDEVNSSELEAGLDHLAEKTRESGKDAKAVQEKDESPGDALAADQQLAGNSAQTTSAPSQNPEAAVKRRTAPLTPMPPQVSSLKATGTSRIHESELPSDSRLQDGRPPEAADGDEDASASRSEERAGSSSQKSNGGGGDAGDPVVPEPSVELMCSTPETARRKSVASAEEESLRENAAAEEADRQSERVPPPTPPQDCPLASVSLHKRDACPVQDGRKEADAVSSTISLDAVPREGLSLPEAIYVLTRTNEDGSSNDGSAAAGCIGVSKVSSTTGEPATEKRGGLSFTPKKSFAPQKGRENKAEPSSSVPLLHDEDSMMNTLSNLKRIPDAISPLRSPIRITKRSHLHLLGKPSHVKSLQKDFSLAPADANSKKLDVNKENKYPGSPANHDAASPLDGASDPPSSLSEAELEDGEILSESEEAVAAAPAAKRAKLAQPAPNQPSPATLSRRKSEGRCATQSPKRRFKTVCPAASKASFSCTEEVMETFKAVRAEIRKKYMKLHKTFPKKSFYGVMDNFQESFLEFVDGAHFGQICDQAAELKSVLKKLIASVFGKVSNNGIVKRIFEQQAVDLKQRLWDFVDVQVDYLFMDILAALKGACKPAGGGGPTTKEKGPRRPPPKKPPQCQQTEGRSPPGGAPRAGPRAAAPYKTGLGSRGKDIRITHGEKDRNAELHCANNTNAQTVAVFLPARNGPSTPDKKSNASSLVVSQSGASLDKTDFELLTEQQASSLTFNLVRDTQMGEIFKCLLQGSDLLEAGGAAGDAASWPLGTPRKDGERLIGIFDTPSKLIATWSSISPRRASPRARGRLHLNPAVFDENCLLEVPTGSRVAAQSGAAAQLTYSILSEDLAVSLTIPSPLKSDGHLSFLQPSSVHLMSTPDSVISAHISEDALLDEEDASEQDIHLALDTDNSSCCSNSGSGEALATPFVFKPDLPMQALVMERSNDHFVVKICPAAPGADSTLIAEDSLSRTLTEDGHAETEDGRAKAVPQSTGALSDSGSTITKGSSPQRNTSDGRLSWRSQKTENPPKTTSDLHNSVLVTVPGDENASKKRRKRQENSKAKRSRREEEQEQESAGEVASDCRRDDGESKSFPAPLSPNSLHAKNVIRKKGEVVMAWTRSEDRAILIGLRTKGASRETFSGLSEKLNKPSEQIAHRFNQLMKLFKKQEKMDP</sequence>
<evidence type="ECO:0000256" key="7">
    <source>
        <dbReference type="ARBA" id="ARBA00022703"/>
    </source>
</evidence>
<dbReference type="GO" id="GO:0005739">
    <property type="term" value="C:mitochondrion"/>
    <property type="evidence" value="ECO:0007669"/>
    <property type="project" value="UniProtKB-SubCell"/>
</dbReference>
<feature type="region of interest" description="Disordered" evidence="18">
    <location>
        <begin position="1082"/>
        <end position="1138"/>
    </location>
</feature>
<name>A0AAQ4RVC4_GASAC</name>
<keyword evidence="4" id="KW-0963">Cytoplasm</keyword>
<evidence type="ECO:0000256" key="10">
    <source>
        <dbReference type="ARBA" id="ARBA00023128"/>
    </source>
</evidence>
<dbReference type="FunFam" id="1.10.10.60:FF:000265">
    <property type="entry name" value="CASP8-associated protein 2 isoform X1"/>
    <property type="match status" value="1"/>
</dbReference>
<comment type="subcellular location">
    <subcellularLocation>
        <location evidence="3">Cytoplasm</location>
    </subcellularLocation>
    <subcellularLocation>
        <location evidence="1">Mitochondrion</location>
    </subcellularLocation>
    <subcellularLocation>
        <location evidence="2">Nucleus</location>
        <location evidence="2">PML body</location>
    </subcellularLocation>
</comment>
<evidence type="ECO:0000256" key="8">
    <source>
        <dbReference type="ARBA" id="ARBA00022990"/>
    </source>
</evidence>
<dbReference type="SUPFAM" id="SSF46689">
    <property type="entry name" value="Homeodomain-like"/>
    <property type="match status" value="1"/>
</dbReference>
<dbReference type="GO" id="GO:0036337">
    <property type="term" value="P:Fas signaling pathway"/>
    <property type="evidence" value="ECO:0007669"/>
    <property type="project" value="TreeGrafter"/>
</dbReference>
<dbReference type="GO" id="GO:0008625">
    <property type="term" value="P:extrinsic apoptotic signaling pathway via death domain receptors"/>
    <property type="evidence" value="ECO:0007669"/>
    <property type="project" value="UniProtKB-ARBA"/>
</dbReference>
<feature type="compositionally biased region" description="Pro residues" evidence="18">
    <location>
        <begin position="84"/>
        <end position="160"/>
    </location>
</feature>
<evidence type="ECO:0000256" key="15">
    <source>
        <dbReference type="ARBA" id="ARBA00069865"/>
    </source>
</evidence>
<feature type="region of interest" description="Disordered" evidence="18">
    <location>
        <begin position="849"/>
        <end position="940"/>
    </location>
</feature>
<feature type="compositionally biased region" description="Basic and acidic residues" evidence="18">
    <location>
        <begin position="335"/>
        <end position="363"/>
    </location>
</feature>
<feature type="compositionally biased region" description="Basic and acidic residues" evidence="18">
    <location>
        <begin position="1452"/>
        <end position="1465"/>
    </location>
</feature>
<feature type="compositionally biased region" description="Basic and acidic residues" evidence="18">
    <location>
        <begin position="370"/>
        <end position="396"/>
    </location>
</feature>
<dbReference type="Gene3D" id="1.10.10.60">
    <property type="entry name" value="Homeodomain-like"/>
    <property type="match status" value="1"/>
</dbReference>
<keyword evidence="9" id="KW-0805">Transcription regulation</keyword>
<feature type="compositionally biased region" description="Polar residues" evidence="18">
    <location>
        <begin position="1469"/>
        <end position="1519"/>
    </location>
</feature>
<reference evidence="19" key="2">
    <citation type="submission" date="2025-08" db="UniProtKB">
        <authorList>
            <consortium name="Ensembl"/>
        </authorList>
    </citation>
    <scope>IDENTIFICATION</scope>
</reference>
<feature type="region of interest" description="Disordered" evidence="18">
    <location>
        <begin position="439"/>
        <end position="684"/>
    </location>
</feature>
<evidence type="ECO:0000256" key="2">
    <source>
        <dbReference type="ARBA" id="ARBA00004322"/>
    </source>
</evidence>
<dbReference type="PANTHER" id="PTHR15489">
    <property type="entry name" value="CASPASE 8 ASSOCIATED PROTEIN 2"/>
    <property type="match status" value="1"/>
</dbReference>
<feature type="coiled-coil region" evidence="17">
    <location>
        <begin position="18"/>
        <end position="52"/>
    </location>
</feature>
<evidence type="ECO:0000256" key="9">
    <source>
        <dbReference type="ARBA" id="ARBA00023015"/>
    </source>
</evidence>
<feature type="compositionally biased region" description="Low complexity" evidence="18">
    <location>
        <begin position="902"/>
        <end position="918"/>
    </location>
</feature>
<evidence type="ECO:0000256" key="5">
    <source>
        <dbReference type="ARBA" id="ARBA00022491"/>
    </source>
</evidence>
<evidence type="ECO:0000256" key="18">
    <source>
        <dbReference type="SAM" id="MobiDB-lite"/>
    </source>
</evidence>
<keyword evidence="5" id="KW-0678">Repressor</keyword>
<feature type="compositionally biased region" description="Acidic residues" evidence="18">
    <location>
        <begin position="888"/>
        <end position="901"/>
    </location>
</feature>
<feature type="region of interest" description="Disordered" evidence="18">
    <location>
        <begin position="1452"/>
        <end position="1580"/>
    </location>
</feature>
<dbReference type="GeneTree" id="ENSGT00620000088063"/>
<keyword evidence="17" id="KW-0175">Coiled coil</keyword>
<dbReference type="Proteomes" id="UP000007635">
    <property type="component" value="Chromosome XVIII"/>
</dbReference>